<dbReference type="PANTHER" id="PTHR43685:SF2">
    <property type="entry name" value="GLYCOSYLTRANSFERASE 2-LIKE DOMAIN-CONTAINING PROTEIN"/>
    <property type="match status" value="1"/>
</dbReference>
<feature type="domain" description="Glycosyltransferase 2-like" evidence="1">
    <location>
        <begin position="7"/>
        <end position="143"/>
    </location>
</feature>
<gene>
    <name evidence="2" type="ORF">EZ456_23250</name>
</gene>
<evidence type="ECO:0000259" key="1">
    <source>
        <dbReference type="Pfam" id="PF00535"/>
    </source>
</evidence>
<dbReference type="PANTHER" id="PTHR43685">
    <property type="entry name" value="GLYCOSYLTRANSFERASE"/>
    <property type="match status" value="1"/>
</dbReference>
<dbReference type="Gene3D" id="3.90.550.10">
    <property type="entry name" value="Spore Coat Polysaccharide Biosynthesis Protein SpsA, Chain A"/>
    <property type="match status" value="1"/>
</dbReference>
<dbReference type="InterPro" id="IPR029044">
    <property type="entry name" value="Nucleotide-diphossugar_trans"/>
</dbReference>
<dbReference type="InterPro" id="IPR050834">
    <property type="entry name" value="Glycosyltransf_2"/>
</dbReference>
<accession>A0A4R0PJQ1</accession>
<comment type="caution">
    <text evidence="2">The sequence shown here is derived from an EMBL/GenBank/DDBJ whole genome shotgun (WGS) entry which is preliminary data.</text>
</comment>
<dbReference type="Pfam" id="PF00535">
    <property type="entry name" value="Glycos_transf_2"/>
    <property type="match status" value="1"/>
</dbReference>
<evidence type="ECO:0000313" key="3">
    <source>
        <dbReference type="Proteomes" id="UP000293925"/>
    </source>
</evidence>
<dbReference type="SUPFAM" id="SSF53448">
    <property type="entry name" value="Nucleotide-diphospho-sugar transferases"/>
    <property type="match status" value="1"/>
</dbReference>
<sequence>MEQIKVSVIICTYNQEATISRALDSVLGQKGDFTYEIIIGEDGSPLDNTRKVCEDYQQKFPEIIHLLPKAPNKGFITNFRDCLASTKGKYIAICSGDDFWHNTNKLQEQIEFLDNNSNFGLVYTDFKILNVDRKTTESDFYKTKGITPPIGKIYYHLIHKNPIAACTVLFRKSLVDNYLNFQSYIDLEFGMEDYPMWLEFSQHTEFMYIPTSTLTYSIADGSLSNNLSDLSKIEKFEQKIFKIKQHFLSKYPLKGILVQNLLDIHYSELVAKAVIGGHYKQARLYAKKLNKLKPVNVVKILVCYTPLIYLYKKRLLGE</sequence>
<dbReference type="AlphaFoldDB" id="A0A4R0PJQ1"/>
<organism evidence="2 3">
    <name type="scientific">Pedobacter psychrodurus</name>
    <dbReference type="NCBI Taxonomy" id="2530456"/>
    <lineage>
        <taxon>Bacteria</taxon>
        <taxon>Pseudomonadati</taxon>
        <taxon>Bacteroidota</taxon>
        <taxon>Sphingobacteriia</taxon>
        <taxon>Sphingobacteriales</taxon>
        <taxon>Sphingobacteriaceae</taxon>
        <taxon>Pedobacter</taxon>
    </lineage>
</organism>
<dbReference type="InterPro" id="IPR001173">
    <property type="entry name" value="Glyco_trans_2-like"/>
</dbReference>
<evidence type="ECO:0000313" key="2">
    <source>
        <dbReference type="EMBL" id="TCD17341.1"/>
    </source>
</evidence>
<dbReference type="Proteomes" id="UP000293925">
    <property type="component" value="Unassembled WGS sequence"/>
</dbReference>
<dbReference type="RefSeq" id="WP_131534343.1">
    <property type="nucleotide sequence ID" value="NZ_SJSO01000031.1"/>
</dbReference>
<keyword evidence="2" id="KW-0808">Transferase</keyword>
<dbReference type="OrthoDB" id="9815829at2"/>
<keyword evidence="3" id="KW-1185">Reference proteome</keyword>
<protein>
    <submittedName>
        <fullName evidence="2">Glycosyltransferase</fullName>
    </submittedName>
</protein>
<reference evidence="2 3" key="1">
    <citation type="submission" date="2019-02" db="EMBL/GenBank/DDBJ databases">
        <title>Pedobacter sp. RP-3-21 sp. nov., isolated from Arctic soil.</title>
        <authorList>
            <person name="Dahal R.H."/>
        </authorList>
    </citation>
    <scope>NUCLEOTIDE SEQUENCE [LARGE SCALE GENOMIC DNA]</scope>
    <source>
        <strain evidence="2 3">RP-3-21</strain>
    </source>
</reference>
<name>A0A4R0PJQ1_9SPHI</name>
<proteinExistence type="predicted"/>
<dbReference type="EMBL" id="SJSO01000031">
    <property type="protein sequence ID" value="TCD17341.1"/>
    <property type="molecule type" value="Genomic_DNA"/>
</dbReference>
<dbReference type="GO" id="GO:0016740">
    <property type="term" value="F:transferase activity"/>
    <property type="evidence" value="ECO:0007669"/>
    <property type="project" value="UniProtKB-KW"/>
</dbReference>